<keyword evidence="6 10" id="KW-0812">Transmembrane</keyword>
<dbReference type="Gene3D" id="1.10.287.130">
    <property type="match status" value="1"/>
</dbReference>
<dbReference type="CDD" id="cd00082">
    <property type="entry name" value="HisKA"/>
    <property type="match status" value="1"/>
</dbReference>
<dbReference type="InterPro" id="IPR003594">
    <property type="entry name" value="HATPase_dom"/>
</dbReference>
<organism evidence="13 14">
    <name type="scientific">Pleionea litopenaei</name>
    <dbReference type="NCBI Taxonomy" id="3070815"/>
    <lineage>
        <taxon>Bacteria</taxon>
        <taxon>Pseudomonadati</taxon>
        <taxon>Pseudomonadota</taxon>
        <taxon>Gammaproteobacteria</taxon>
        <taxon>Oceanospirillales</taxon>
        <taxon>Pleioneaceae</taxon>
        <taxon>Pleionea</taxon>
    </lineage>
</organism>
<evidence type="ECO:0000256" key="1">
    <source>
        <dbReference type="ARBA" id="ARBA00000085"/>
    </source>
</evidence>
<keyword evidence="7 13" id="KW-0418">Kinase</keyword>
<evidence type="ECO:0000313" key="13">
    <source>
        <dbReference type="EMBL" id="WMS87225.1"/>
    </source>
</evidence>
<dbReference type="PROSITE" id="PS50109">
    <property type="entry name" value="HIS_KIN"/>
    <property type="match status" value="1"/>
</dbReference>
<dbReference type="SUPFAM" id="SSF47384">
    <property type="entry name" value="Homodimeric domain of signal transducing histidine kinase"/>
    <property type="match status" value="1"/>
</dbReference>
<evidence type="ECO:0000256" key="3">
    <source>
        <dbReference type="ARBA" id="ARBA00012438"/>
    </source>
</evidence>
<dbReference type="SUPFAM" id="SSF49344">
    <property type="entry name" value="CBD9-like"/>
    <property type="match status" value="1"/>
</dbReference>
<feature type="transmembrane region" description="Helical" evidence="10">
    <location>
        <begin position="381"/>
        <end position="401"/>
    </location>
</feature>
<dbReference type="SMART" id="SM00304">
    <property type="entry name" value="HAMP"/>
    <property type="match status" value="2"/>
</dbReference>
<sequence>MEKLKTRFWNLRRKLYLFSITLLIIPFFSVTFLKQLEAVFTENMLRGLEKYTSAIAFAVQSSVPQSFDAKNTKLTSLSSSEPPLYVATIDRTILVDGFSDDWSSLRGFELAPVDDGLTVSAASDQKYLYLLIEVSDSKVVYREYVDLYQFSDSLEVTLENAAQDRVNLLFAPVAVGKVNPLVQSNTANGFWVSSAFWQQTPDGYALEIKIPFANNWQRLGVKVQNFTNEQRVVETKKSYHEHLNPMQWPSVELVSALAQLDVGSGQRVWVLDQQGNVKARRGNLETELPMARVNPLIHFLLSPPLSDFTDPRARTISWQHPLVNKALQGVTGSDLEAFEQSSTAIAMVATPLWRDDKVVGTIIVEETVAAVQLMQQEALNVFINTVFVVLFVVIIMLIILASRFTQRIMRLNRQASLAVDRFGRVREKITPEFTADEIGDLSQSFASMTQRLSDYHEYLEKLASRLSHELRTPIAVIRSSVDTIAMSDDESIQPAVKHAQDGVQRLSQMITRMREAARMEQSVLQVALVPLSIDKFLKDYLSAVQGVFEDHPLKLELSGEPFKVLAAEELIAQLMDKLLSNAKDFAVSGTPIEVKLNFQRNELLLGVFNQGEPLPDLSERELFSSMVSQRSQEHRDHTQTHMGLGLYLVRLIAEHCQGRYFARNWSGDLSAWSALASQDDKKVVTESALTRDELKSSICGVVIGVSLNRY</sequence>
<dbReference type="Pfam" id="PF00512">
    <property type="entry name" value="HisKA"/>
    <property type="match status" value="1"/>
</dbReference>
<keyword evidence="10" id="KW-0472">Membrane</keyword>
<dbReference type="Proteomes" id="UP001239782">
    <property type="component" value="Chromosome"/>
</dbReference>
<evidence type="ECO:0000256" key="10">
    <source>
        <dbReference type="SAM" id="Phobius"/>
    </source>
</evidence>
<dbReference type="SMART" id="SM00388">
    <property type="entry name" value="HisKA"/>
    <property type="match status" value="1"/>
</dbReference>
<dbReference type="InterPro" id="IPR036097">
    <property type="entry name" value="HisK_dim/P_sf"/>
</dbReference>
<dbReference type="Pfam" id="PF02518">
    <property type="entry name" value="HATPase_c"/>
    <property type="match status" value="1"/>
</dbReference>
<feature type="transmembrane region" description="Helical" evidence="10">
    <location>
        <begin position="15"/>
        <end position="33"/>
    </location>
</feature>
<evidence type="ECO:0000256" key="7">
    <source>
        <dbReference type="ARBA" id="ARBA00022777"/>
    </source>
</evidence>
<evidence type="ECO:0000256" key="8">
    <source>
        <dbReference type="ARBA" id="ARBA00022989"/>
    </source>
</evidence>
<dbReference type="KEGG" id="plei:Q9312_18630"/>
<dbReference type="InterPro" id="IPR005467">
    <property type="entry name" value="His_kinase_dom"/>
</dbReference>
<dbReference type="InterPro" id="IPR050428">
    <property type="entry name" value="TCS_sensor_his_kinase"/>
</dbReference>
<comment type="catalytic activity">
    <reaction evidence="1">
        <text>ATP + protein L-histidine = ADP + protein N-phospho-L-histidine.</text>
        <dbReference type="EC" id="2.7.13.3"/>
    </reaction>
</comment>
<dbReference type="SUPFAM" id="SSF55874">
    <property type="entry name" value="ATPase domain of HSP90 chaperone/DNA topoisomerase II/histidine kinase"/>
    <property type="match status" value="1"/>
</dbReference>
<dbReference type="EC" id="2.7.13.3" evidence="3"/>
<comment type="subcellular location">
    <subcellularLocation>
        <location evidence="2">Membrane</location>
    </subcellularLocation>
</comment>
<keyword evidence="14" id="KW-1185">Reference proteome</keyword>
<keyword evidence="9" id="KW-0902">Two-component regulatory system</keyword>
<evidence type="ECO:0000313" key="14">
    <source>
        <dbReference type="Proteomes" id="UP001239782"/>
    </source>
</evidence>
<dbReference type="PROSITE" id="PS50885">
    <property type="entry name" value="HAMP"/>
    <property type="match status" value="1"/>
</dbReference>
<dbReference type="Gene3D" id="2.60.40.1190">
    <property type="match status" value="1"/>
</dbReference>
<dbReference type="PANTHER" id="PTHR45436:SF5">
    <property type="entry name" value="SENSOR HISTIDINE KINASE TRCS"/>
    <property type="match status" value="1"/>
</dbReference>
<dbReference type="Gene3D" id="6.10.340.10">
    <property type="match status" value="1"/>
</dbReference>
<feature type="domain" description="HAMP" evidence="12">
    <location>
        <begin position="431"/>
        <end position="457"/>
    </location>
</feature>
<evidence type="ECO:0000256" key="2">
    <source>
        <dbReference type="ARBA" id="ARBA00004370"/>
    </source>
</evidence>
<dbReference type="GO" id="GO:0000155">
    <property type="term" value="F:phosphorelay sensor kinase activity"/>
    <property type="evidence" value="ECO:0007669"/>
    <property type="project" value="InterPro"/>
</dbReference>
<dbReference type="InterPro" id="IPR036890">
    <property type="entry name" value="HATPase_C_sf"/>
</dbReference>
<name>A0AA51RTC5_9GAMM</name>
<evidence type="ECO:0000256" key="6">
    <source>
        <dbReference type="ARBA" id="ARBA00022692"/>
    </source>
</evidence>
<evidence type="ECO:0000256" key="9">
    <source>
        <dbReference type="ARBA" id="ARBA00023012"/>
    </source>
</evidence>
<accession>A0AA51RTC5</accession>
<gene>
    <name evidence="13" type="ORF">Q9312_18630</name>
</gene>
<evidence type="ECO:0000259" key="12">
    <source>
        <dbReference type="PROSITE" id="PS50885"/>
    </source>
</evidence>
<keyword evidence="8 10" id="KW-1133">Transmembrane helix</keyword>
<dbReference type="GO" id="GO:0016020">
    <property type="term" value="C:membrane"/>
    <property type="evidence" value="ECO:0007669"/>
    <property type="project" value="UniProtKB-SubCell"/>
</dbReference>
<dbReference type="InterPro" id="IPR003661">
    <property type="entry name" value="HisK_dim/P_dom"/>
</dbReference>
<evidence type="ECO:0000256" key="4">
    <source>
        <dbReference type="ARBA" id="ARBA00022553"/>
    </source>
</evidence>
<dbReference type="InterPro" id="IPR003660">
    <property type="entry name" value="HAMP_dom"/>
</dbReference>
<keyword evidence="4" id="KW-0597">Phosphoprotein</keyword>
<dbReference type="Gene3D" id="3.30.565.10">
    <property type="entry name" value="Histidine kinase-like ATPase, C-terminal domain"/>
    <property type="match status" value="1"/>
</dbReference>
<dbReference type="RefSeq" id="WP_309202365.1">
    <property type="nucleotide sequence ID" value="NZ_CP133548.1"/>
</dbReference>
<dbReference type="EMBL" id="CP133548">
    <property type="protein sequence ID" value="WMS87225.1"/>
    <property type="molecule type" value="Genomic_DNA"/>
</dbReference>
<evidence type="ECO:0000256" key="5">
    <source>
        <dbReference type="ARBA" id="ARBA00022679"/>
    </source>
</evidence>
<dbReference type="CDD" id="cd06225">
    <property type="entry name" value="HAMP"/>
    <property type="match status" value="1"/>
</dbReference>
<proteinExistence type="predicted"/>
<evidence type="ECO:0000259" key="11">
    <source>
        <dbReference type="PROSITE" id="PS50109"/>
    </source>
</evidence>
<dbReference type="AlphaFoldDB" id="A0AA51RTC5"/>
<feature type="domain" description="Histidine kinase" evidence="11">
    <location>
        <begin position="465"/>
        <end position="659"/>
    </location>
</feature>
<keyword evidence="5" id="KW-0808">Transferase</keyword>
<dbReference type="SMART" id="SM00387">
    <property type="entry name" value="HATPase_c"/>
    <property type="match status" value="1"/>
</dbReference>
<protein>
    <recommendedName>
        <fullName evidence="3">histidine kinase</fullName>
        <ecNumber evidence="3">2.7.13.3</ecNumber>
    </recommendedName>
</protein>
<reference evidence="13 14" key="1">
    <citation type="submission" date="2023-08" db="EMBL/GenBank/DDBJ databases">
        <title>Pleionea litopenaei sp. nov., isolated from stomach of juvenile Litopenaeus vannamei.</title>
        <authorList>
            <person name="Rho A.M."/>
            <person name="Hwang C.Y."/>
        </authorList>
    </citation>
    <scope>NUCLEOTIDE SEQUENCE [LARGE SCALE GENOMIC DNA]</scope>
    <source>
        <strain evidence="13 14">HL-JVS1</strain>
    </source>
</reference>
<dbReference type="PANTHER" id="PTHR45436">
    <property type="entry name" value="SENSOR HISTIDINE KINASE YKOH"/>
    <property type="match status" value="1"/>
</dbReference>